<protein>
    <submittedName>
        <fullName evidence="5">RNA methyltransferase</fullName>
    </submittedName>
</protein>
<accession>A0A563E6K2</accession>
<dbReference type="Pfam" id="PF22655">
    <property type="entry name" value="SpoU_sub_bind_like"/>
    <property type="match status" value="1"/>
</dbReference>
<dbReference type="Pfam" id="PF00588">
    <property type="entry name" value="SpoU_methylase"/>
    <property type="match status" value="1"/>
</dbReference>
<dbReference type="PANTHER" id="PTHR43191:SF2">
    <property type="entry name" value="RRNA METHYLTRANSFERASE 3, MITOCHONDRIAL"/>
    <property type="match status" value="1"/>
</dbReference>
<dbReference type="GO" id="GO:0008173">
    <property type="term" value="F:RNA methyltransferase activity"/>
    <property type="evidence" value="ECO:0007669"/>
    <property type="project" value="InterPro"/>
</dbReference>
<dbReference type="Proteomes" id="UP000320244">
    <property type="component" value="Unassembled WGS sequence"/>
</dbReference>
<feature type="domain" description="tRNA/rRNA methyltransferase SpoU type" evidence="3">
    <location>
        <begin position="124"/>
        <end position="269"/>
    </location>
</feature>
<reference evidence="5 6" key="1">
    <citation type="submission" date="2019-05" db="EMBL/GenBank/DDBJ databases">
        <authorList>
            <person name="Lee S.D."/>
        </authorList>
    </citation>
    <scope>NUCLEOTIDE SEQUENCE [LARGE SCALE GENOMIC DNA]</scope>
    <source>
        <strain evidence="5 6">C5-26</strain>
    </source>
</reference>
<dbReference type="GO" id="GO:0032259">
    <property type="term" value="P:methylation"/>
    <property type="evidence" value="ECO:0007669"/>
    <property type="project" value="UniProtKB-KW"/>
</dbReference>
<keyword evidence="6" id="KW-1185">Reference proteome</keyword>
<dbReference type="Gene3D" id="3.30.1330.30">
    <property type="match status" value="1"/>
</dbReference>
<dbReference type="InterPro" id="IPR001537">
    <property type="entry name" value="SpoU_MeTrfase"/>
</dbReference>
<gene>
    <name evidence="5" type="ORF">FGL98_02870</name>
</gene>
<dbReference type="InterPro" id="IPR029028">
    <property type="entry name" value="Alpha/beta_knot_MTases"/>
</dbReference>
<evidence type="ECO:0000256" key="2">
    <source>
        <dbReference type="ARBA" id="ARBA00022679"/>
    </source>
</evidence>
<name>A0A563E6K2_9MICO</name>
<feature type="domain" description="SpoU L30e-like N-terminal" evidence="4">
    <location>
        <begin position="16"/>
        <end position="105"/>
    </location>
</feature>
<evidence type="ECO:0000313" key="5">
    <source>
        <dbReference type="EMBL" id="TWP38188.1"/>
    </source>
</evidence>
<dbReference type="PANTHER" id="PTHR43191">
    <property type="entry name" value="RRNA METHYLTRANSFERASE 3"/>
    <property type="match status" value="1"/>
</dbReference>
<dbReference type="InterPro" id="IPR051259">
    <property type="entry name" value="rRNA_Methyltransferase"/>
</dbReference>
<dbReference type="AlphaFoldDB" id="A0A563E6K2"/>
<evidence type="ECO:0000259" key="4">
    <source>
        <dbReference type="Pfam" id="PF22655"/>
    </source>
</evidence>
<evidence type="ECO:0000313" key="6">
    <source>
        <dbReference type="Proteomes" id="UP000320244"/>
    </source>
</evidence>
<dbReference type="OrthoDB" id="9785673at2"/>
<evidence type="ECO:0000259" key="3">
    <source>
        <dbReference type="Pfam" id="PF00588"/>
    </source>
</evidence>
<dbReference type="InterPro" id="IPR054578">
    <property type="entry name" value="SpoU_sub_bind-like_N"/>
</dbReference>
<keyword evidence="1 5" id="KW-0489">Methyltransferase</keyword>
<reference evidence="5 6" key="2">
    <citation type="submission" date="2019-08" db="EMBL/GenBank/DDBJ databases">
        <title>Jejuicoccus antrihumi gen. nov., sp. nov., a new member of the family Dermacoccaceae isolated from a cave.</title>
        <authorList>
            <person name="Schumann P."/>
            <person name="Kim I.S."/>
        </authorList>
    </citation>
    <scope>NUCLEOTIDE SEQUENCE [LARGE SCALE GENOMIC DNA]</scope>
    <source>
        <strain evidence="5 6">C5-26</strain>
    </source>
</reference>
<proteinExistence type="predicted"/>
<organism evidence="5 6">
    <name type="scientific">Leekyejoonella antrihumi</name>
    <dbReference type="NCBI Taxonomy" id="1660198"/>
    <lineage>
        <taxon>Bacteria</taxon>
        <taxon>Bacillati</taxon>
        <taxon>Actinomycetota</taxon>
        <taxon>Actinomycetes</taxon>
        <taxon>Micrococcales</taxon>
        <taxon>Dermacoccaceae</taxon>
        <taxon>Leekyejoonella</taxon>
    </lineage>
</organism>
<dbReference type="SUPFAM" id="SSF55315">
    <property type="entry name" value="L30e-like"/>
    <property type="match status" value="1"/>
</dbReference>
<dbReference type="Gene3D" id="3.40.1280.10">
    <property type="match status" value="1"/>
</dbReference>
<dbReference type="InterPro" id="IPR029026">
    <property type="entry name" value="tRNA_m1G_MTases_N"/>
</dbReference>
<dbReference type="EMBL" id="VCQV01000003">
    <property type="protein sequence ID" value="TWP38188.1"/>
    <property type="molecule type" value="Genomic_DNA"/>
</dbReference>
<sequence>MQVSPPDRPGRIGSRNAAYQQLETLLHNRTKRHRAGEFIVQGVRPIGRALEYDWTIRTLIRPEDRRPSDWARGVWECTRCHHVQMPEELLAQLAEKADDVPELLAVVEMPPDDLERLPSSGSPLIVVFDRPGQPGNIGSLLRSMDAFGASALVVTGHAADPYDPKSVRASTGSFFTVPTVRAESHREVLEWVTRRRVGGIPLTVLGTDEGGEQDLRRVDLAGPTVIVIGNETRGLTRAWRDGCDQIISIPMVGTASSLNAATAGAIVLHEALRQRTP</sequence>
<evidence type="ECO:0000256" key="1">
    <source>
        <dbReference type="ARBA" id="ARBA00022603"/>
    </source>
</evidence>
<dbReference type="RefSeq" id="WP_146315165.1">
    <property type="nucleotide sequence ID" value="NZ_VCQV01000003.1"/>
</dbReference>
<keyword evidence="2 5" id="KW-0808">Transferase</keyword>
<dbReference type="SUPFAM" id="SSF75217">
    <property type="entry name" value="alpha/beta knot"/>
    <property type="match status" value="1"/>
</dbReference>
<comment type="caution">
    <text evidence="5">The sequence shown here is derived from an EMBL/GenBank/DDBJ whole genome shotgun (WGS) entry which is preliminary data.</text>
</comment>
<dbReference type="GO" id="GO:0006396">
    <property type="term" value="P:RNA processing"/>
    <property type="evidence" value="ECO:0007669"/>
    <property type="project" value="InterPro"/>
</dbReference>
<dbReference type="GO" id="GO:0003723">
    <property type="term" value="F:RNA binding"/>
    <property type="evidence" value="ECO:0007669"/>
    <property type="project" value="InterPro"/>
</dbReference>
<dbReference type="InterPro" id="IPR029064">
    <property type="entry name" value="Ribosomal_eL30-like_sf"/>
</dbReference>